<organism evidence="5 6">
    <name type="scientific">Candidatus Scatomorpha pullistercoris</name>
    <dbReference type="NCBI Taxonomy" id="2840929"/>
    <lineage>
        <taxon>Bacteria</taxon>
        <taxon>Bacillati</taxon>
        <taxon>Bacillota</taxon>
        <taxon>Clostridia</taxon>
        <taxon>Eubacteriales</taxon>
        <taxon>Candidatus Scatomorpha</taxon>
    </lineage>
</organism>
<dbReference type="PROSITE" id="PS50893">
    <property type="entry name" value="ABC_TRANSPORTER_2"/>
    <property type="match status" value="1"/>
</dbReference>
<evidence type="ECO:0000313" key="6">
    <source>
        <dbReference type="Proteomes" id="UP000886876"/>
    </source>
</evidence>
<comment type="caution">
    <text evidence="5">The sequence shown here is derived from an EMBL/GenBank/DDBJ whole genome shotgun (WGS) entry which is preliminary data.</text>
</comment>
<dbReference type="CDD" id="cd03293">
    <property type="entry name" value="ABC_NrtD_SsuB_transporters"/>
    <property type="match status" value="1"/>
</dbReference>
<proteinExistence type="predicted"/>
<dbReference type="SMART" id="SM00382">
    <property type="entry name" value="AAA"/>
    <property type="match status" value="1"/>
</dbReference>
<keyword evidence="3 5" id="KW-0067">ATP-binding</keyword>
<protein>
    <submittedName>
        <fullName evidence="5">ABC transporter ATP-binding protein</fullName>
    </submittedName>
</protein>
<name>A0A9D1G362_9FIRM</name>
<reference evidence="5" key="2">
    <citation type="journal article" date="2021" name="PeerJ">
        <title>Extensive microbial diversity within the chicken gut microbiome revealed by metagenomics and culture.</title>
        <authorList>
            <person name="Gilroy R."/>
            <person name="Ravi A."/>
            <person name="Getino M."/>
            <person name="Pursley I."/>
            <person name="Horton D.L."/>
            <person name="Alikhan N.F."/>
            <person name="Baker D."/>
            <person name="Gharbi K."/>
            <person name="Hall N."/>
            <person name="Watson M."/>
            <person name="Adriaenssens E.M."/>
            <person name="Foster-Nyarko E."/>
            <person name="Jarju S."/>
            <person name="Secka A."/>
            <person name="Antonio M."/>
            <person name="Oren A."/>
            <person name="Chaudhuri R.R."/>
            <person name="La Ragione R."/>
            <person name="Hildebrand F."/>
            <person name="Pallen M.J."/>
        </authorList>
    </citation>
    <scope>NUCLEOTIDE SEQUENCE</scope>
    <source>
        <strain evidence="5">ChiHecec3B27-6122</strain>
    </source>
</reference>
<dbReference type="GO" id="GO:0016887">
    <property type="term" value="F:ATP hydrolysis activity"/>
    <property type="evidence" value="ECO:0007669"/>
    <property type="project" value="InterPro"/>
</dbReference>
<dbReference type="InterPro" id="IPR003593">
    <property type="entry name" value="AAA+_ATPase"/>
</dbReference>
<evidence type="ECO:0000313" key="5">
    <source>
        <dbReference type="EMBL" id="HIS96413.1"/>
    </source>
</evidence>
<gene>
    <name evidence="5" type="ORF">IAD42_00390</name>
</gene>
<feature type="domain" description="ABC transporter" evidence="4">
    <location>
        <begin position="18"/>
        <end position="245"/>
    </location>
</feature>
<dbReference type="GO" id="GO:0005524">
    <property type="term" value="F:ATP binding"/>
    <property type="evidence" value="ECO:0007669"/>
    <property type="project" value="UniProtKB-KW"/>
</dbReference>
<dbReference type="InterPro" id="IPR050166">
    <property type="entry name" value="ABC_transporter_ATP-bind"/>
</dbReference>
<reference evidence="5" key="1">
    <citation type="submission" date="2020-10" db="EMBL/GenBank/DDBJ databases">
        <authorList>
            <person name="Gilroy R."/>
        </authorList>
    </citation>
    <scope>NUCLEOTIDE SEQUENCE</scope>
    <source>
        <strain evidence="5">ChiHecec3B27-6122</strain>
    </source>
</reference>
<dbReference type="Pfam" id="PF00005">
    <property type="entry name" value="ABC_tran"/>
    <property type="match status" value="1"/>
</dbReference>
<dbReference type="AlphaFoldDB" id="A0A9D1G362"/>
<evidence type="ECO:0000259" key="4">
    <source>
        <dbReference type="PROSITE" id="PS50893"/>
    </source>
</evidence>
<dbReference type="InterPro" id="IPR003439">
    <property type="entry name" value="ABC_transporter-like_ATP-bd"/>
</dbReference>
<dbReference type="EMBL" id="DVJS01000010">
    <property type="protein sequence ID" value="HIS96413.1"/>
    <property type="molecule type" value="Genomic_DNA"/>
</dbReference>
<accession>A0A9D1G362</accession>
<dbReference type="InterPro" id="IPR027417">
    <property type="entry name" value="P-loop_NTPase"/>
</dbReference>
<dbReference type="SUPFAM" id="SSF52540">
    <property type="entry name" value="P-loop containing nucleoside triphosphate hydrolases"/>
    <property type="match status" value="1"/>
</dbReference>
<dbReference type="Proteomes" id="UP000886876">
    <property type="component" value="Unassembled WGS sequence"/>
</dbReference>
<dbReference type="Gene3D" id="3.40.50.300">
    <property type="entry name" value="P-loop containing nucleotide triphosphate hydrolases"/>
    <property type="match status" value="1"/>
</dbReference>
<keyword evidence="2" id="KW-0547">Nucleotide-binding</keyword>
<evidence type="ECO:0000256" key="1">
    <source>
        <dbReference type="ARBA" id="ARBA00022448"/>
    </source>
</evidence>
<evidence type="ECO:0000256" key="2">
    <source>
        <dbReference type="ARBA" id="ARBA00022741"/>
    </source>
</evidence>
<evidence type="ECO:0000256" key="3">
    <source>
        <dbReference type="ARBA" id="ARBA00022840"/>
    </source>
</evidence>
<sequence length="258" mass="29846">MSEATIEKAVQDDRPVKVEVSHLTKYFGTLHVLDDVSFNIKKGEFVCVVGPTGCGKTTFLNLLTKIYEPSEGTLKIDGELADPKKHNLAFVFQEPSSFPWLTVEENLKFGLKIKKLPREVIDARVERIIKLLGLEEFRHDYPSSLSTSTEQRVIIGRAFAMEPDLLLMDEPYGQMDIKLRFYLEDEVLRLWREIGTTVVFITHNIEEAVYLSEKVLILSNKPAKIKEELVNNLPYPRDITCKEFIDMRKHITDMIKWW</sequence>
<dbReference type="PANTHER" id="PTHR42788:SF13">
    <property type="entry name" value="ALIPHATIC SULFONATES IMPORT ATP-BINDING PROTEIN SSUB"/>
    <property type="match status" value="1"/>
</dbReference>
<dbReference type="PANTHER" id="PTHR42788">
    <property type="entry name" value="TAURINE IMPORT ATP-BINDING PROTEIN-RELATED"/>
    <property type="match status" value="1"/>
</dbReference>
<keyword evidence="1" id="KW-0813">Transport</keyword>